<sequence>MHTLTPSTLSKTDVDALDELATADVPPQVKAFLREVVDYVRSGETIYLLHAEEELTPNEAAQHLKMSRTHLCKLLDRGEIPSHKVGSHRRILVSDLVAFNRERHKDQLELAERFAHQRETADSADAEIADFL</sequence>
<dbReference type="Proteomes" id="UP000658613">
    <property type="component" value="Unassembled WGS sequence"/>
</dbReference>
<name>A0A931E3C8_9CORY</name>
<accession>A0A931E3C8</accession>
<feature type="domain" description="Helix-turn-helix" evidence="1">
    <location>
        <begin position="55"/>
        <end position="102"/>
    </location>
</feature>
<dbReference type="NCBIfam" id="TIGR01764">
    <property type="entry name" value="excise"/>
    <property type="match status" value="1"/>
</dbReference>
<evidence type="ECO:0000313" key="2">
    <source>
        <dbReference type="EMBL" id="MBG6122441.1"/>
    </source>
</evidence>
<dbReference type="InterPro" id="IPR041657">
    <property type="entry name" value="HTH_17"/>
</dbReference>
<dbReference type="Pfam" id="PF12728">
    <property type="entry name" value="HTH_17"/>
    <property type="match status" value="1"/>
</dbReference>
<dbReference type="GO" id="GO:0003677">
    <property type="term" value="F:DNA binding"/>
    <property type="evidence" value="ECO:0007669"/>
    <property type="project" value="InterPro"/>
</dbReference>
<dbReference type="AlphaFoldDB" id="A0A931E3C8"/>
<reference evidence="2" key="1">
    <citation type="submission" date="2020-11" db="EMBL/GenBank/DDBJ databases">
        <title>Sequencing the genomes of 1000 actinobacteria strains.</title>
        <authorList>
            <person name="Klenk H.-P."/>
        </authorList>
    </citation>
    <scope>NUCLEOTIDE SEQUENCE</scope>
    <source>
        <strain evidence="2">DSM 45632</strain>
    </source>
</reference>
<evidence type="ECO:0000259" key="1">
    <source>
        <dbReference type="Pfam" id="PF12728"/>
    </source>
</evidence>
<dbReference type="RefSeq" id="WP_196824835.1">
    <property type="nucleotide sequence ID" value="NZ_CP046980.1"/>
</dbReference>
<protein>
    <submittedName>
        <fullName evidence="2">Excisionase family DNA binding protein</fullName>
    </submittedName>
</protein>
<evidence type="ECO:0000313" key="3">
    <source>
        <dbReference type="Proteomes" id="UP000658613"/>
    </source>
</evidence>
<dbReference type="EMBL" id="JADOUE010000001">
    <property type="protein sequence ID" value="MBG6122441.1"/>
    <property type="molecule type" value="Genomic_DNA"/>
</dbReference>
<dbReference type="InterPro" id="IPR010093">
    <property type="entry name" value="SinI_DNA-bd"/>
</dbReference>
<proteinExistence type="predicted"/>
<comment type="caution">
    <text evidence="2">The sequence shown here is derived from an EMBL/GenBank/DDBJ whole genome shotgun (WGS) entry which is preliminary data.</text>
</comment>
<organism evidence="2 3">
    <name type="scientific">Corynebacterium aquatimens</name>
    <dbReference type="NCBI Taxonomy" id="1190508"/>
    <lineage>
        <taxon>Bacteria</taxon>
        <taxon>Bacillati</taxon>
        <taxon>Actinomycetota</taxon>
        <taxon>Actinomycetes</taxon>
        <taxon>Mycobacteriales</taxon>
        <taxon>Corynebacteriaceae</taxon>
        <taxon>Corynebacterium</taxon>
    </lineage>
</organism>
<gene>
    <name evidence="2" type="ORF">IW254_001410</name>
</gene>
<keyword evidence="3" id="KW-1185">Reference proteome</keyword>